<dbReference type="GO" id="GO:0045504">
    <property type="term" value="F:dynein heavy chain binding"/>
    <property type="evidence" value="ECO:0007669"/>
    <property type="project" value="InterPro"/>
</dbReference>
<sequence>DENGPTEEEGRGQEMKEEVSSLEREQIRAIQRAMDAENERVETAQLLPRPEVTKLRQSKKRSAELLRLIDLDFSITFSLLDLPPVNEYDMYIKNFGATNTKQAYVQCNEDNTDREIQTEETDMSDKWTQHPPESSIACGGPDVSQEATDSSTLMNMDSQRLLAFLRSASQVVAVLLEEDRAERHALNRLRTQTDSLSFSDGCLQLNTKLPFLHGRQVSLLHFFQAQRQTLISVHAPVTKPSAVRLDSKTIICIWHIWEPSRPQKILLYESEVCCCCFSPGKTTLVIAGTAVGSVVLWDLREPSSLHHKLSVGESEWILRYPTFSTGHTNSKQHNVKLLNVNNCSCCCLKQISVWSLESLGLSFQLASLDENGLLNLWVVVELPKVSEAGSQTDLGLWPGGKVKLLHSSSVQTCDTRNIFLSSYLNSFTSQTLLLKFLPSDSSHYLIGTNMGLVWHGTTHGLKAHPKFYWPQVPGFRPVQVKSIEFCPSGDPYFLVGCGDGSIRLHSVLSEEPVLEWGGTSGEVGVISAQWSLTRPSVFCVLDTASNLHLWDLLEKDHQPLITEKTDTDRVTTMATCGDPSIQNTYSGLALAKHSGRIEIQYFNKRFTVPTPADAEKLASLMHDAF</sequence>
<proteinExistence type="predicted"/>
<name>A0AAY4DF48_9TELE</name>
<feature type="compositionally biased region" description="Basic and acidic residues" evidence="1">
    <location>
        <begin position="8"/>
        <end position="22"/>
    </location>
</feature>
<dbReference type="GO" id="GO:0045503">
    <property type="term" value="F:dynein light chain binding"/>
    <property type="evidence" value="ECO:0007669"/>
    <property type="project" value="InterPro"/>
</dbReference>
<dbReference type="SUPFAM" id="SSF50978">
    <property type="entry name" value="WD40 repeat-like"/>
    <property type="match status" value="1"/>
</dbReference>
<gene>
    <name evidence="2" type="primary">dync2i1</name>
</gene>
<dbReference type="GeneTree" id="ENSGT00390000013743"/>
<dbReference type="Proteomes" id="UP000694580">
    <property type="component" value="Chromosome 2"/>
</dbReference>
<evidence type="ECO:0000256" key="1">
    <source>
        <dbReference type="SAM" id="MobiDB-lite"/>
    </source>
</evidence>
<reference evidence="2 3" key="1">
    <citation type="submission" date="2020-06" db="EMBL/GenBank/DDBJ databases">
        <authorList>
            <consortium name="Wellcome Sanger Institute Data Sharing"/>
        </authorList>
    </citation>
    <scope>NUCLEOTIDE SEQUENCE [LARGE SCALE GENOMIC DNA]</scope>
</reference>
<dbReference type="AlphaFoldDB" id="A0AAY4DF48"/>
<dbReference type="InterPro" id="IPR001680">
    <property type="entry name" value="WD40_rpt"/>
</dbReference>
<dbReference type="SMART" id="SM00320">
    <property type="entry name" value="WD40"/>
    <property type="match status" value="3"/>
</dbReference>
<dbReference type="InterPro" id="IPR042505">
    <property type="entry name" value="DYNC2I1"/>
</dbReference>
<reference evidence="2" key="2">
    <citation type="submission" date="2025-08" db="UniProtKB">
        <authorList>
            <consortium name="Ensembl"/>
        </authorList>
    </citation>
    <scope>IDENTIFICATION</scope>
</reference>
<organism evidence="2 3">
    <name type="scientific">Denticeps clupeoides</name>
    <name type="common">denticle herring</name>
    <dbReference type="NCBI Taxonomy" id="299321"/>
    <lineage>
        <taxon>Eukaryota</taxon>
        <taxon>Metazoa</taxon>
        <taxon>Chordata</taxon>
        <taxon>Craniata</taxon>
        <taxon>Vertebrata</taxon>
        <taxon>Euteleostomi</taxon>
        <taxon>Actinopterygii</taxon>
        <taxon>Neopterygii</taxon>
        <taxon>Teleostei</taxon>
        <taxon>Clupei</taxon>
        <taxon>Clupeiformes</taxon>
        <taxon>Denticipitoidei</taxon>
        <taxon>Denticipitidae</taxon>
        <taxon>Denticeps</taxon>
    </lineage>
</organism>
<keyword evidence="3" id="KW-1185">Reference proteome</keyword>
<dbReference type="GO" id="GO:0005929">
    <property type="term" value="C:cilium"/>
    <property type="evidence" value="ECO:0007669"/>
    <property type="project" value="GOC"/>
</dbReference>
<dbReference type="Ensembl" id="ENSDCDT00010054252.1">
    <property type="protein sequence ID" value="ENSDCDP00010044162.1"/>
    <property type="gene ID" value="ENSDCDG00010027348.1"/>
</dbReference>
<dbReference type="GO" id="GO:0042073">
    <property type="term" value="P:intraciliary transport"/>
    <property type="evidence" value="ECO:0007669"/>
    <property type="project" value="InterPro"/>
</dbReference>
<reference evidence="2" key="3">
    <citation type="submission" date="2025-09" db="UniProtKB">
        <authorList>
            <consortium name="Ensembl"/>
        </authorList>
    </citation>
    <scope>IDENTIFICATION</scope>
</reference>
<evidence type="ECO:0008006" key="4">
    <source>
        <dbReference type="Google" id="ProtNLM"/>
    </source>
</evidence>
<dbReference type="InterPro" id="IPR015943">
    <property type="entry name" value="WD40/YVTN_repeat-like_dom_sf"/>
</dbReference>
<feature type="region of interest" description="Disordered" evidence="1">
    <location>
        <begin position="1"/>
        <end position="22"/>
    </location>
</feature>
<protein>
    <recommendedName>
        <fullName evidence="4">WD repeat domain 60</fullName>
    </recommendedName>
</protein>
<dbReference type="PANTHER" id="PTHR16022:SF0">
    <property type="entry name" value="CYTOPLASMIC DYNEIN 2 INTERMEDIATE CHAIN 1"/>
    <property type="match status" value="1"/>
</dbReference>
<evidence type="ECO:0000313" key="2">
    <source>
        <dbReference type="Ensembl" id="ENSDCDP00010044162.1"/>
    </source>
</evidence>
<accession>A0AAY4DF48</accession>
<evidence type="ECO:0000313" key="3">
    <source>
        <dbReference type="Proteomes" id="UP000694580"/>
    </source>
</evidence>
<dbReference type="InterPro" id="IPR036322">
    <property type="entry name" value="WD40_repeat_dom_sf"/>
</dbReference>
<dbReference type="PANTHER" id="PTHR16022">
    <property type="entry name" value="WD REPEAT DOMAIN 60"/>
    <property type="match status" value="1"/>
</dbReference>
<feature type="region of interest" description="Disordered" evidence="1">
    <location>
        <begin position="122"/>
        <end position="148"/>
    </location>
</feature>
<dbReference type="Gene3D" id="2.130.10.10">
    <property type="entry name" value="YVTN repeat-like/Quinoprotein amine dehydrogenase"/>
    <property type="match status" value="2"/>
</dbReference>
<dbReference type="GO" id="GO:0005868">
    <property type="term" value="C:cytoplasmic dynein complex"/>
    <property type="evidence" value="ECO:0007669"/>
    <property type="project" value="InterPro"/>
</dbReference>